<dbReference type="InterPro" id="IPR002885">
    <property type="entry name" value="PPR_rpt"/>
</dbReference>
<dbReference type="InterPro" id="IPR051222">
    <property type="entry name" value="PPR/CCM1_RNA-binding"/>
</dbReference>
<dbReference type="AlphaFoldDB" id="A0A2P4XUS9"/>
<dbReference type="Gene3D" id="1.25.40.10">
    <property type="entry name" value="Tetratricopeptide repeat domain"/>
    <property type="match status" value="1"/>
</dbReference>
<proteinExistence type="predicted"/>
<evidence type="ECO:0000256" key="1">
    <source>
        <dbReference type="ARBA" id="ARBA00022737"/>
    </source>
</evidence>
<dbReference type="OrthoDB" id="47432at2759"/>
<accession>A0A2P4XUS9</accession>
<organism evidence="3 4">
    <name type="scientific">Phytophthora palmivora</name>
    <dbReference type="NCBI Taxonomy" id="4796"/>
    <lineage>
        <taxon>Eukaryota</taxon>
        <taxon>Sar</taxon>
        <taxon>Stramenopiles</taxon>
        <taxon>Oomycota</taxon>
        <taxon>Peronosporomycetes</taxon>
        <taxon>Peronosporales</taxon>
        <taxon>Peronosporaceae</taxon>
        <taxon>Phytophthora</taxon>
    </lineage>
</organism>
<dbReference type="PANTHER" id="PTHR47942">
    <property type="entry name" value="TETRATRICOPEPTIDE REPEAT (TPR)-LIKE SUPERFAMILY PROTEIN-RELATED"/>
    <property type="match status" value="1"/>
</dbReference>
<sequence length="233" mass="27253">MEVYGEEDARLFADSEESLDFELKPMNLEDFGKFQTLNIKRAEVRFHEMTFEKSLKPTLITLNSMLAVYSNALRLRSAEVFLNETFPKFGQKPDKFTYRSMMQMFVRAKRTTQAEQLLERIRSEIESGDLEADEVTFGFLVDHYARKRLMRRALNTLEDADALGLQVQEKHLKKIRALTEKYGVFTDLIPEDPNAVLLAGSRHKLMEKRKVRTQVLEYNRKIGKRYLLPATVY</sequence>
<dbReference type="PANTHER" id="PTHR47942:SF63">
    <property type="entry name" value="PENTATRICOPEPTIDE REPEAT-CONTAINING PROTEIN"/>
    <property type="match status" value="1"/>
</dbReference>
<comment type="caution">
    <text evidence="3">The sequence shown here is derived from an EMBL/GenBank/DDBJ whole genome shotgun (WGS) entry which is preliminary data.</text>
</comment>
<evidence type="ECO:0000256" key="2">
    <source>
        <dbReference type="PROSITE-ProRule" id="PRU00708"/>
    </source>
</evidence>
<dbReference type="Proteomes" id="UP000237271">
    <property type="component" value="Unassembled WGS sequence"/>
</dbReference>
<gene>
    <name evidence="3" type="ORF">PHPALM_14414</name>
</gene>
<keyword evidence="1" id="KW-0677">Repeat</keyword>
<reference evidence="3 4" key="1">
    <citation type="journal article" date="2017" name="Genome Biol. Evol.">
        <title>Phytophthora megakarya and P. palmivora, closely related causal agents of cacao black pod rot, underwent increases in genome sizes and gene numbers by different mechanisms.</title>
        <authorList>
            <person name="Ali S.S."/>
            <person name="Shao J."/>
            <person name="Lary D.J."/>
            <person name="Kronmiller B."/>
            <person name="Shen D."/>
            <person name="Strem M.D."/>
            <person name="Amoako-Attah I."/>
            <person name="Akrofi A.Y."/>
            <person name="Begoude B.A."/>
            <person name="Ten Hoopen G.M."/>
            <person name="Coulibaly K."/>
            <person name="Kebe B.I."/>
            <person name="Melnick R.L."/>
            <person name="Guiltinan M.J."/>
            <person name="Tyler B.M."/>
            <person name="Meinhardt L.W."/>
            <person name="Bailey B.A."/>
        </authorList>
    </citation>
    <scope>NUCLEOTIDE SEQUENCE [LARGE SCALE GENOMIC DNA]</scope>
    <source>
        <strain evidence="4">sbr112.9</strain>
    </source>
</reference>
<name>A0A2P4XUS9_9STRA</name>
<dbReference type="PROSITE" id="PS51375">
    <property type="entry name" value="PPR"/>
    <property type="match status" value="1"/>
</dbReference>
<evidence type="ECO:0000313" key="3">
    <source>
        <dbReference type="EMBL" id="POM69313.1"/>
    </source>
</evidence>
<dbReference type="Pfam" id="PF01535">
    <property type="entry name" value="PPR"/>
    <property type="match status" value="1"/>
</dbReference>
<feature type="repeat" description="PPR" evidence="2">
    <location>
        <begin position="94"/>
        <end position="124"/>
    </location>
</feature>
<protein>
    <submittedName>
        <fullName evidence="3">Uncharacterized protein</fullName>
    </submittedName>
</protein>
<keyword evidence="4" id="KW-1185">Reference proteome</keyword>
<evidence type="ECO:0000313" key="4">
    <source>
        <dbReference type="Proteomes" id="UP000237271"/>
    </source>
</evidence>
<dbReference type="InterPro" id="IPR011990">
    <property type="entry name" value="TPR-like_helical_dom_sf"/>
</dbReference>
<dbReference type="EMBL" id="NCKW01007890">
    <property type="protein sequence ID" value="POM69313.1"/>
    <property type="molecule type" value="Genomic_DNA"/>
</dbReference>